<dbReference type="PROSITE" id="PS00409">
    <property type="entry name" value="PROKAR_NTER_METHYL"/>
    <property type="match status" value="1"/>
</dbReference>
<evidence type="ECO:0000313" key="1">
    <source>
        <dbReference type="EMBL" id="MCK0197384.1"/>
    </source>
</evidence>
<dbReference type="Proteomes" id="UP001203284">
    <property type="component" value="Unassembled WGS sequence"/>
</dbReference>
<comment type="caution">
    <text evidence="1">The sequence shown here is derived from an EMBL/GenBank/DDBJ whole genome shotgun (WGS) entry which is preliminary data.</text>
</comment>
<accession>A0ABT0DBR2</accession>
<sequence length="262" mass="27846">MHPRHGFSLVELSIVLVILGLLTGGILAGQSLIRAAELRSVSAEYSRYSSATHAFRDKYLALPGDFSNATRFWGRQTSTVDCAANGGAAVTTPGACDGDGSGIVNRKDVGAGVSTELFQFWRHLALAGLIEGEYSGLTVDNGITPTAQNVPSSKLGKGLWFTIKRVLSEEGSAPAYFFDIPYGHTLQVGTARASGSNIAPLFRPAEAWNIDTKLDDGRPGRGKAIAIQWDTCTDAADNTNLDAAYLLGDNSLLCALLFDKAY</sequence>
<dbReference type="InterPro" id="IPR018247">
    <property type="entry name" value="EF_Hand_1_Ca_BS"/>
</dbReference>
<dbReference type="NCBIfam" id="TIGR02532">
    <property type="entry name" value="IV_pilin_GFxxxE"/>
    <property type="match status" value="1"/>
</dbReference>
<name>A0ABT0DBR2_9HYPH</name>
<protein>
    <submittedName>
        <fullName evidence="1">Prepilin-type N-terminal cleavage/methylation domain-containing protein</fullName>
    </submittedName>
</protein>
<dbReference type="SUPFAM" id="SSF54523">
    <property type="entry name" value="Pili subunits"/>
    <property type="match status" value="1"/>
</dbReference>
<organism evidence="1 2">
    <name type="scientific">Ancylobacter crimeensis</name>
    <dbReference type="NCBI Taxonomy" id="2579147"/>
    <lineage>
        <taxon>Bacteria</taxon>
        <taxon>Pseudomonadati</taxon>
        <taxon>Pseudomonadota</taxon>
        <taxon>Alphaproteobacteria</taxon>
        <taxon>Hyphomicrobiales</taxon>
        <taxon>Xanthobacteraceae</taxon>
        <taxon>Ancylobacter</taxon>
    </lineage>
</organism>
<dbReference type="EMBL" id="JALKCH010000006">
    <property type="protein sequence ID" value="MCK0197384.1"/>
    <property type="molecule type" value="Genomic_DNA"/>
</dbReference>
<gene>
    <name evidence="1" type="ORF">MWN34_10715</name>
</gene>
<dbReference type="PROSITE" id="PS00018">
    <property type="entry name" value="EF_HAND_1"/>
    <property type="match status" value="1"/>
</dbReference>
<dbReference type="Pfam" id="PF07963">
    <property type="entry name" value="N_methyl"/>
    <property type="match status" value="1"/>
</dbReference>
<dbReference type="InterPro" id="IPR045584">
    <property type="entry name" value="Pilin-like"/>
</dbReference>
<keyword evidence="2" id="KW-1185">Reference proteome</keyword>
<evidence type="ECO:0000313" key="2">
    <source>
        <dbReference type="Proteomes" id="UP001203284"/>
    </source>
</evidence>
<dbReference type="RefSeq" id="WP_247029101.1">
    <property type="nucleotide sequence ID" value="NZ_JALKCH010000006.1"/>
</dbReference>
<reference evidence="1 2" key="1">
    <citation type="submission" date="2022-04" db="EMBL/GenBank/DDBJ databases">
        <authorList>
            <person name="Grouzdev D.S."/>
            <person name="Pantiukh K.S."/>
            <person name="Krutkina M.S."/>
        </authorList>
    </citation>
    <scope>NUCLEOTIDE SEQUENCE [LARGE SCALE GENOMIC DNA]</scope>
    <source>
        <strain evidence="1 2">6x-1</strain>
    </source>
</reference>
<dbReference type="InterPro" id="IPR012902">
    <property type="entry name" value="N_methyl_site"/>
</dbReference>
<proteinExistence type="predicted"/>